<feature type="transmembrane region" description="Helical" evidence="7">
    <location>
        <begin position="83"/>
        <end position="103"/>
    </location>
</feature>
<dbReference type="Pfam" id="PF02322">
    <property type="entry name" value="Cyt_bd_oxida_II"/>
    <property type="match status" value="1"/>
</dbReference>
<comment type="subcellular location">
    <subcellularLocation>
        <location evidence="1">Cell membrane</location>
        <topology evidence="1">Multi-pass membrane protein</topology>
    </subcellularLocation>
</comment>
<evidence type="ECO:0000256" key="5">
    <source>
        <dbReference type="ARBA" id="ARBA00022989"/>
    </source>
</evidence>
<evidence type="ECO:0000313" key="8">
    <source>
        <dbReference type="EMBL" id="GAA2333408.1"/>
    </source>
</evidence>
<dbReference type="PANTHER" id="PTHR43141:SF4">
    <property type="entry name" value="CYTOCHROME BD2 SUBUNIT II"/>
    <property type="match status" value="1"/>
</dbReference>
<comment type="similarity">
    <text evidence="2">Belongs to the cytochrome ubiquinol oxidase subunit 2 family.</text>
</comment>
<protein>
    <submittedName>
        <fullName evidence="8">Cytochrome d ubiquinol oxidase subunit II</fullName>
    </submittedName>
</protein>
<gene>
    <name evidence="8" type="ORF">GCM10010170_012620</name>
</gene>
<sequence length="334" mass="34397">MSTVVAAGLLAGLVAYAVFAGADFGAGFWDLTAGGAERGRAIRDHIDHALGPVWEANHVWLIYCLVVAWSAFPAAFAAVTTTLYLPLGLAALGIVVRGAGFAFRKVLVRTSTQRLNGAAFAVSSVITPFFLGTVAGGIASGRVPAGGSGDPLGSWLNPTSLLTGVLFTVTCAYLAAILLAADARNDGQAGLEHRFRRRAQWAAWACGALAVAGLAVTAADAHRLFDRLLTTALPATAASLLTGAAALVLLPRYSPRIVRLLAGVAIAALVIAWGVAQTPYLLGTHTTVQQAAAPTATMVTLLLVFAAAALLVAPSLALLYALQQRSSLQHDDHA</sequence>
<keyword evidence="5 7" id="KW-1133">Transmembrane helix</keyword>
<evidence type="ECO:0000256" key="1">
    <source>
        <dbReference type="ARBA" id="ARBA00004651"/>
    </source>
</evidence>
<organism evidence="8 9">
    <name type="scientific">Dactylosporangium salmoneum</name>
    <dbReference type="NCBI Taxonomy" id="53361"/>
    <lineage>
        <taxon>Bacteria</taxon>
        <taxon>Bacillati</taxon>
        <taxon>Actinomycetota</taxon>
        <taxon>Actinomycetes</taxon>
        <taxon>Micromonosporales</taxon>
        <taxon>Micromonosporaceae</taxon>
        <taxon>Dactylosporangium</taxon>
    </lineage>
</organism>
<accession>A0ABP5SKJ7</accession>
<evidence type="ECO:0000256" key="3">
    <source>
        <dbReference type="ARBA" id="ARBA00022475"/>
    </source>
</evidence>
<comment type="caution">
    <text evidence="8">The sequence shown here is derived from an EMBL/GenBank/DDBJ whole genome shotgun (WGS) entry which is preliminary data.</text>
</comment>
<feature type="transmembrane region" description="Helical" evidence="7">
    <location>
        <begin position="257"/>
        <end position="276"/>
    </location>
</feature>
<evidence type="ECO:0000313" key="9">
    <source>
        <dbReference type="Proteomes" id="UP001501444"/>
    </source>
</evidence>
<evidence type="ECO:0000256" key="4">
    <source>
        <dbReference type="ARBA" id="ARBA00022692"/>
    </source>
</evidence>
<evidence type="ECO:0000256" key="6">
    <source>
        <dbReference type="ARBA" id="ARBA00023136"/>
    </source>
</evidence>
<keyword evidence="9" id="KW-1185">Reference proteome</keyword>
<dbReference type="Proteomes" id="UP001501444">
    <property type="component" value="Unassembled WGS sequence"/>
</dbReference>
<dbReference type="EMBL" id="BAAARV010000012">
    <property type="protein sequence ID" value="GAA2333408.1"/>
    <property type="molecule type" value="Genomic_DNA"/>
</dbReference>
<evidence type="ECO:0000256" key="7">
    <source>
        <dbReference type="SAM" id="Phobius"/>
    </source>
</evidence>
<keyword evidence="4 7" id="KW-0812">Transmembrane</keyword>
<name>A0ABP5SKJ7_9ACTN</name>
<reference evidence="9" key="1">
    <citation type="journal article" date="2019" name="Int. J. Syst. Evol. Microbiol.">
        <title>The Global Catalogue of Microorganisms (GCM) 10K type strain sequencing project: providing services to taxonomists for standard genome sequencing and annotation.</title>
        <authorList>
            <consortium name="The Broad Institute Genomics Platform"/>
            <consortium name="The Broad Institute Genome Sequencing Center for Infectious Disease"/>
            <person name="Wu L."/>
            <person name="Ma J."/>
        </authorList>
    </citation>
    <scope>NUCLEOTIDE SEQUENCE [LARGE SCALE GENOMIC DNA]</scope>
    <source>
        <strain evidence="9">JCM 3272</strain>
    </source>
</reference>
<keyword evidence="3" id="KW-1003">Cell membrane</keyword>
<feature type="transmembrane region" description="Helical" evidence="7">
    <location>
        <begin position="296"/>
        <end position="322"/>
    </location>
</feature>
<keyword evidence="6 7" id="KW-0472">Membrane</keyword>
<dbReference type="PANTHER" id="PTHR43141">
    <property type="entry name" value="CYTOCHROME BD2 SUBUNIT II"/>
    <property type="match status" value="1"/>
</dbReference>
<feature type="transmembrane region" description="Helical" evidence="7">
    <location>
        <begin position="159"/>
        <end position="181"/>
    </location>
</feature>
<feature type="transmembrane region" description="Helical" evidence="7">
    <location>
        <begin position="201"/>
        <end position="219"/>
    </location>
</feature>
<dbReference type="RefSeq" id="WP_344611278.1">
    <property type="nucleotide sequence ID" value="NZ_BAAARV010000012.1"/>
</dbReference>
<evidence type="ECO:0000256" key="2">
    <source>
        <dbReference type="ARBA" id="ARBA00007543"/>
    </source>
</evidence>
<feature type="transmembrane region" description="Helical" evidence="7">
    <location>
        <begin position="115"/>
        <end position="139"/>
    </location>
</feature>
<dbReference type="InterPro" id="IPR003317">
    <property type="entry name" value="Cyt-d_oxidase_su2"/>
</dbReference>
<feature type="transmembrane region" description="Helical" evidence="7">
    <location>
        <begin position="231"/>
        <end position="250"/>
    </location>
</feature>
<proteinExistence type="inferred from homology"/>